<sequence length="140" mass="16144">MSIEELKIRGELEMDVERNLEAEIKDGIYHLALRLHRLYQHQKERNERELSEPRPKSQQGLTKNKILSEVNISIRMDGGTKVEIKEINKEARKHGNLRASSRSENSKGMIGSNGTKFDWAKSLRSEARPHVIKKKINNCA</sequence>
<keyword evidence="3" id="KW-1185">Reference proteome</keyword>
<feature type="compositionally biased region" description="Basic and acidic residues" evidence="1">
    <location>
        <begin position="43"/>
        <end position="55"/>
    </location>
</feature>
<feature type="region of interest" description="Disordered" evidence="1">
    <location>
        <begin position="93"/>
        <end position="113"/>
    </location>
</feature>
<protein>
    <submittedName>
        <fullName evidence="2">Uncharacterized protein</fullName>
    </submittedName>
</protein>
<dbReference type="AlphaFoldDB" id="A0AAV6IZW6"/>
<feature type="region of interest" description="Disordered" evidence="1">
    <location>
        <begin position="43"/>
        <end position="65"/>
    </location>
</feature>
<name>A0AAV6IZW6_9ERIC</name>
<comment type="caution">
    <text evidence="2">The sequence shown here is derived from an EMBL/GenBank/DDBJ whole genome shotgun (WGS) entry which is preliminary data.</text>
</comment>
<evidence type="ECO:0000313" key="3">
    <source>
        <dbReference type="Proteomes" id="UP000823749"/>
    </source>
</evidence>
<reference evidence="2" key="1">
    <citation type="submission" date="2020-08" db="EMBL/GenBank/DDBJ databases">
        <title>Plant Genome Project.</title>
        <authorList>
            <person name="Zhang R.-G."/>
        </authorList>
    </citation>
    <scope>NUCLEOTIDE SEQUENCE</scope>
    <source>
        <strain evidence="2">WSP0</strain>
        <tissue evidence="2">Leaf</tissue>
    </source>
</reference>
<evidence type="ECO:0000313" key="2">
    <source>
        <dbReference type="EMBL" id="KAG5534281.1"/>
    </source>
</evidence>
<proteinExistence type="predicted"/>
<evidence type="ECO:0000256" key="1">
    <source>
        <dbReference type="SAM" id="MobiDB-lite"/>
    </source>
</evidence>
<accession>A0AAV6IZW6</accession>
<organism evidence="2 3">
    <name type="scientific">Rhododendron griersonianum</name>
    <dbReference type="NCBI Taxonomy" id="479676"/>
    <lineage>
        <taxon>Eukaryota</taxon>
        <taxon>Viridiplantae</taxon>
        <taxon>Streptophyta</taxon>
        <taxon>Embryophyta</taxon>
        <taxon>Tracheophyta</taxon>
        <taxon>Spermatophyta</taxon>
        <taxon>Magnoliopsida</taxon>
        <taxon>eudicotyledons</taxon>
        <taxon>Gunneridae</taxon>
        <taxon>Pentapetalae</taxon>
        <taxon>asterids</taxon>
        <taxon>Ericales</taxon>
        <taxon>Ericaceae</taxon>
        <taxon>Ericoideae</taxon>
        <taxon>Rhodoreae</taxon>
        <taxon>Rhododendron</taxon>
    </lineage>
</organism>
<dbReference type="EMBL" id="JACTNZ010000008">
    <property type="protein sequence ID" value="KAG5534281.1"/>
    <property type="molecule type" value="Genomic_DNA"/>
</dbReference>
<gene>
    <name evidence="2" type="ORF">RHGRI_022415</name>
</gene>
<dbReference type="Proteomes" id="UP000823749">
    <property type="component" value="Chromosome 8"/>
</dbReference>